<dbReference type="InterPro" id="IPR029016">
    <property type="entry name" value="GAF-like_dom_sf"/>
</dbReference>
<dbReference type="Proteomes" id="UP001198630">
    <property type="component" value="Unassembled WGS sequence"/>
</dbReference>
<dbReference type="InterPro" id="IPR014757">
    <property type="entry name" value="Tscrpt_reg_IclR_C"/>
</dbReference>
<dbReference type="GO" id="GO:0045892">
    <property type="term" value="P:negative regulation of DNA-templated transcription"/>
    <property type="evidence" value="ECO:0007669"/>
    <property type="project" value="TreeGrafter"/>
</dbReference>
<evidence type="ECO:0000256" key="2">
    <source>
        <dbReference type="ARBA" id="ARBA00023125"/>
    </source>
</evidence>
<dbReference type="Pfam" id="PF01614">
    <property type="entry name" value="IclR_C"/>
    <property type="match status" value="1"/>
</dbReference>
<reference evidence="6" key="1">
    <citation type="submission" date="2021-11" db="EMBL/GenBank/DDBJ databases">
        <title>Development of a sustainable strategy for remediation of hydrocarbon-contaminated territories based on the waste exchange concept.</title>
        <authorList>
            <person name="Elkin A."/>
        </authorList>
    </citation>
    <scope>NUCLEOTIDE SEQUENCE</scope>
    <source>
        <strain evidence="6">IEGM 757</strain>
    </source>
</reference>
<dbReference type="Pfam" id="PF09339">
    <property type="entry name" value="HTH_IclR"/>
    <property type="match status" value="1"/>
</dbReference>
<dbReference type="InterPro" id="IPR005471">
    <property type="entry name" value="Tscrpt_reg_IclR_N"/>
</dbReference>
<dbReference type="SMART" id="SM00346">
    <property type="entry name" value="HTH_ICLR"/>
    <property type="match status" value="1"/>
</dbReference>
<dbReference type="Gene3D" id="3.30.450.40">
    <property type="match status" value="1"/>
</dbReference>
<evidence type="ECO:0000256" key="3">
    <source>
        <dbReference type="ARBA" id="ARBA00023163"/>
    </source>
</evidence>
<gene>
    <name evidence="6" type="ORF">LQ384_09445</name>
</gene>
<protein>
    <submittedName>
        <fullName evidence="6">IclR family transcriptional regulator</fullName>
    </submittedName>
</protein>
<feature type="domain" description="HTH iclR-type" evidence="4">
    <location>
        <begin position="11"/>
        <end position="73"/>
    </location>
</feature>
<dbReference type="GO" id="GO:0003677">
    <property type="term" value="F:DNA binding"/>
    <property type="evidence" value="ECO:0007669"/>
    <property type="project" value="UniProtKB-KW"/>
</dbReference>
<evidence type="ECO:0000313" key="7">
    <source>
        <dbReference type="Proteomes" id="UP001198630"/>
    </source>
</evidence>
<organism evidence="6 7">
    <name type="scientific">Rhodococcus rhodochrous</name>
    <dbReference type="NCBI Taxonomy" id="1829"/>
    <lineage>
        <taxon>Bacteria</taxon>
        <taxon>Bacillati</taxon>
        <taxon>Actinomycetota</taxon>
        <taxon>Actinomycetes</taxon>
        <taxon>Mycobacteriales</taxon>
        <taxon>Nocardiaceae</taxon>
        <taxon>Rhodococcus</taxon>
    </lineage>
</organism>
<dbReference type="GO" id="GO:0003700">
    <property type="term" value="F:DNA-binding transcription factor activity"/>
    <property type="evidence" value="ECO:0007669"/>
    <property type="project" value="TreeGrafter"/>
</dbReference>
<evidence type="ECO:0000259" key="5">
    <source>
        <dbReference type="PROSITE" id="PS51078"/>
    </source>
</evidence>
<name>A0AAW4XE79_RHORH</name>
<dbReference type="AlphaFoldDB" id="A0AAW4XE79"/>
<dbReference type="PANTHER" id="PTHR30136:SF8">
    <property type="entry name" value="TRANSCRIPTIONAL REGULATORY PROTEIN"/>
    <property type="match status" value="1"/>
</dbReference>
<keyword evidence="2" id="KW-0238">DNA-binding</keyword>
<keyword evidence="1" id="KW-0805">Transcription regulation</keyword>
<dbReference type="InterPro" id="IPR036390">
    <property type="entry name" value="WH_DNA-bd_sf"/>
</dbReference>
<evidence type="ECO:0000313" key="6">
    <source>
        <dbReference type="EMBL" id="MCD2111321.1"/>
    </source>
</evidence>
<evidence type="ECO:0000259" key="4">
    <source>
        <dbReference type="PROSITE" id="PS51077"/>
    </source>
</evidence>
<feature type="domain" description="IclR-ED" evidence="5">
    <location>
        <begin position="74"/>
        <end position="245"/>
    </location>
</feature>
<dbReference type="Gene3D" id="1.10.10.10">
    <property type="entry name" value="Winged helix-like DNA-binding domain superfamily/Winged helix DNA-binding domain"/>
    <property type="match status" value="1"/>
</dbReference>
<dbReference type="RefSeq" id="WP_159417009.1">
    <property type="nucleotide sequence ID" value="NZ_CP027557.1"/>
</dbReference>
<dbReference type="SUPFAM" id="SSF46785">
    <property type="entry name" value="Winged helix' DNA-binding domain"/>
    <property type="match status" value="1"/>
</dbReference>
<proteinExistence type="predicted"/>
<dbReference type="PANTHER" id="PTHR30136">
    <property type="entry name" value="HELIX-TURN-HELIX TRANSCRIPTIONAL REGULATOR, ICLR FAMILY"/>
    <property type="match status" value="1"/>
</dbReference>
<accession>A0AAW4XE79</accession>
<dbReference type="InterPro" id="IPR050707">
    <property type="entry name" value="HTH_MetabolicPath_Reg"/>
</dbReference>
<sequence>MGDEDKGAPAIQAVERAAGILAAFSGARPRLTLNEITAVLGTSKATAHRYTKALRAVNLLRFDPAESVYTLGPQVLALAAAARAGLPVVRIAEPFMDQLLRDIQETVVLSVWDGESPIVVAAADHTDAIARITVNVGTRLSPTATAQGRVFCALLPEDEVPMLRREMKANPDFARELSAIRETGISLKSPVVNGIRTLAAPVFQGGRVVAALAVLSIAVPGEVDIDLQARELLKTAENLSAELGRV</sequence>
<dbReference type="SUPFAM" id="SSF55781">
    <property type="entry name" value="GAF domain-like"/>
    <property type="match status" value="1"/>
</dbReference>
<dbReference type="EMBL" id="JAJNCO010000004">
    <property type="protein sequence ID" value="MCD2111321.1"/>
    <property type="molecule type" value="Genomic_DNA"/>
</dbReference>
<evidence type="ECO:0000256" key="1">
    <source>
        <dbReference type="ARBA" id="ARBA00023015"/>
    </source>
</evidence>
<dbReference type="InterPro" id="IPR036388">
    <property type="entry name" value="WH-like_DNA-bd_sf"/>
</dbReference>
<comment type="caution">
    <text evidence="6">The sequence shown here is derived from an EMBL/GenBank/DDBJ whole genome shotgun (WGS) entry which is preliminary data.</text>
</comment>
<dbReference type="PROSITE" id="PS51078">
    <property type="entry name" value="ICLR_ED"/>
    <property type="match status" value="1"/>
</dbReference>
<keyword evidence="3" id="KW-0804">Transcription</keyword>
<dbReference type="PROSITE" id="PS51077">
    <property type="entry name" value="HTH_ICLR"/>
    <property type="match status" value="1"/>
</dbReference>